<keyword evidence="3" id="KW-0436">Ligase</keyword>
<dbReference type="SUPFAM" id="SSF56801">
    <property type="entry name" value="Acetyl-CoA synthetase-like"/>
    <property type="match status" value="2"/>
</dbReference>
<dbReference type="Proteomes" id="UP000809789">
    <property type="component" value="Unassembled WGS sequence"/>
</dbReference>
<name>A0A8K0KZF9_9PEZI</name>
<dbReference type="SUPFAM" id="SSF52777">
    <property type="entry name" value="CoA-dependent acyltransferases"/>
    <property type="match status" value="5"/>
</dbReference>
<feature type="compositionally biased region" description="Polar residues" evidence="4">
    <location>
        <begin position="948"/>
        <end position="960"/>
    </location>
</feature>
<evidence type="ECO:0000256" key="3">
    <source>
        <dbReference type="ARBA" id="ARBA00022598"/>
    </source>
</evidence>
<dbReference type="FunFam" id="3.30.300.30:FF:000015">
    <property type="entry name" value="Nonribosomal peptide synthase SidD"/>
    <property type="match status" value="2"/>
</dbReference>
<accession>A0A8K0KZF9</accession>
<dbReference type="InterPro" id="IPR010071">
    <property type="entry name" value="AA_adenyl_dom"/>
</dbReference>
<dbReference type="InterPro" id="IPR009081">
    <property type="entry name" value="PP-bd_ACP"/>
</dbReference>
<dbReference type="InterPro" id="IPR001242">
    <property type="entry name" value="Condensation_dom"/>
</dbReference>
<evidence type="ECO:0000256" key="1">
    <source>
        <dbReference type="ARBA" id="ARBA00022450"/>
    </source>
</evidence>
<dbReference type="CDD" id="cd05918">
    <property type="entry name" value="A_NRPS_SidN3_like"/>
    <property type="match status" value="2"/>
</dbReference>
<dbReference type="InterPro" id="IPR006162">
    <property type="entry name" value="Ppantetheine_attach_site"/>
</dbReference>
<dbReference type="Gene3D" id="3.30.559.30">
    <property type="entry name" value="Nonribosomal peptide synthetase, condensation domain"/>
    <property type="match status" value="3"/>
</dbReference>
<evidence type="ECO:0000259" key="5">
    <source>
        <dbReference type="PROSITE" id="PS50075"/>
    </source>
</evidence>
<dbReference type="GO" id="GO:0005737">
    <property type="term" value="C:cytoplasm"/>
    <property type="evidence" value="ECO:0007669"/>
    <property type="project" value="TreeGrafter"/>
</dbReference>
<evidence type="ECO:0000313" key="6">
    <source>
        <dbReference type="EMBL" id="KAG8625614.1"/>
    </source>
</evidence>
<keyword evidence="1" id="KW-0596">Phosphopantetheine</keyword>
<dbReference type="GO" id="GO:0043041">
    <property type="term" value="P:amino acid activation for nonribosomal peptide biosynthetic process"/>
    <property type="evidence" value="ECO:0007669"/>
    <property type="project" value="TreeGrafter"/>
</dbReference>
<evidence type="ECO:0000256" key="2">
    <source>
        <dbReference type="ARBA" id="ARBA00022553"/>
    </source>
</evidence>
<evidence type="ECO:0000313" key="7">
    <source>
        <dbReference type="Proteomes" id="UP000809789"/>
    </source>
</evidence>
<dbReference type="PROSITE" id="PS50075">
    <property type="entry name" value="CARRIER"/>
    <property type="match status" value="2"/>
</dbReference>
<dbReference type="InterPro" id="IPR025110">
    <property type="entry name" value="AMP-bd_C"/>
</dbReference>
<dbReference type="Pfam" id="PF13193">
    <property type="entry name" value="AMP-binding_C"/>
    <property type="match status" value="1"/>
</dbReference>
<proteinExistence type="predicted"/>
<dbReference type="Gene3D" id="3.30.300.30">
    <property type="match status" value="2"/>
</dbReference>
<dbReference type="InterPro" id="IPR045851">
    <property type="entry name" value="AMP-bd_C_sf"/>
</dbReference>
<gene>
    <name evidence="6" type="ORF">KVT40_006015</name>
</gene>
<dbReference type="Pfam" id="PF00501">
    <property type="entry name" value="AMP-binding"/>
    <property type="match status" value="2"/>
</dbReference>
<dbReference type="Gene3D" id="3.40.50.12780">
    <property type="entry name" value="N-terminal domain of ligase-like"/>
    <property type="match status" value="2"/>
</dbReference>
<dbReference type="Pfam" id="PF00668">
    <property type="entry name" value="Condensation"/>
    <property type="match status" value="2"/>
</dbReference>
<dbReference type="GO" id="GO:0016874">
    <property type="term" value="F:ligase activity"/>
    <property type="evidence" value="ECO:0007669"/>
    <property type="project" value="UniProtKB-KW"/>
</dbReference>
<dbReference type="InterPro" id="IPR000873">
    <property type="entry name" value="AMP-dep_synth/lig_dom"/>
</dbReference>
<dbReference type="NCBIfam" id="TIGR01733">
    <property type="entry name" value="AA-adenyl-dom"/>
    <property type="match status" value="1"/>
</dbReference>
<feature type="domain" description="Carrier" evidence="5">
    <location>
        <begin position="2004"/>
        <end position="2080"/>
    </location>
</feature>
<evidence type="ECO:0000256" key="4">
    <source>
        <dbReference type="SAM" id="MobiDB-lite"/>
    </source>
</evidence>
<sequence>MLLSNGLDAGRYGSRGNRRGSYLRINAEQVSGITRSIATVDGTIEHECTPSQLEVIEAGGPDLEQSVICWDLPSDMVAKYDVLNLTWKLLASQHAALRTSIRRRNRDDRSTYQNHILVGTADVLLGRLDELPPLEAPPCLAMHGASISLSLILYIHPALLDWTSVTTLIRDFWQILRGDIDLRTRPFSSYLLDVNSKDSDTATTYWRKALPVSSQIFLHGVTTERDGQSHYTTASTPQSGRRELLKLAAETGYSERTIIYAALSLSLWYHGNIGSDGQLVFAVEGRDSSLIDPDCLVGKIDQEYPLVTSIDPSGTVGDLLNSTHAADTEASAMAWIGTHGIRQATSGEYPNIKITIDHGSQWYLTSAIKNDHDITFQVSLGDQISIKARHDDCMPSQSIKVILDHFSTALSSMLASPHERLDRTEILSASEKRLIMSIGEAKSQPVADLVHRMVERQVRLTPRAPAVQFENEQALTYSDLDARANRLARILVKKSLSFVPLCMDRSINMILLMYAILKSGSAYVILDPTVPIERNQFIISDVGSPVVIVDRGNAGRFLREWVIEDLIEHSSVESDEPLSLRTSPKDPVYVIYTSGSTGKPKGALHIHESAASGLAAFPFLPNLRQLFFHNPIFSAAQRSIWSTLKQGGCLCIASKENLTVHINRTINLMQVNVVDVTPSTALFIQSGTVPTLRRMTVAGELINPALVPAWVNELELLNAYGLTENTQVNWRQQLTLDKNPQNIGRPTDTTTTYVLIPGTTRLAPLLVPGELCLGGHQLAIRYLNRPEKTDEVFISNPFGPGRLYRTGDLVLAQPDGSIEMIGRIDFQAKIDGQRVEPGDSNSILQAHPDVYTSAVVSAQVGHRKALVAVVVPKVRSSWSRLHTELRELLREKLPSYMVPSFWLPVTDLPLNVNGKVDIPQLTKSVENMGRTRLLDAANHFASEPEPGSDQNSAAINTGTTSRQTNGALKITGVALKLRDIWAEVLMLEPSYISSEDLFQSLGGSSLDAIRVISKCLQSQMKLTVADLLIMPLSKLAKMVQSVHQTNGVPPEQVIASLPKNSPIEPSEVLDVSPASPVQEAFLADTLRGNTYYIYRRYYRLNGSNSEQVRQALQQLLRSHPVLNSTFISDKRTFLQIKLKDPSLSWEEETTTSVGEYSARSKHVFEFGHSHVRFTHLQGDILAITIHHALFDHWSNRFLVDDVEAILLGKVPTARPSAKPLVAHIISQDTVATKTYWQENFAASPNTLLGGNGSEFVAVFARTIEGVGDFAKTHRISAGALVFAAWSVVLSLHTEQTDVMFGAMLSGRDSPVPGVLEMAEPTVTTVPFQVKIQTGTAAVDFAKHIQEQIWVSSVQGRIGLRRILQYTGISSGDFDTLVNVFIKAEGKESEHGRILQPIPPFEPNFVEQTMLEGGLSDDGLHLRLLSRLPRDLGTKILDRVCFVLETMLTDGNIDIMHLRDLAKASEPRSTDTTMLDAPALLAHSLVARMAELCPDKAALVDKTGSMTYREFEAASSNFGKVLVSHGIRRGDIVPLLLTKSISTLVAIFGILKVGAAFTPLDPKNSKERNTFVTQDVDAKILISDGPNQHLLSGMAIEVVNMDVAMIDTADMADSVGYQELPGPTPDDMAYIIYTSGSTGTPKGVKVSHEAVAASTEGMIDACNVDNKWRALWFLNYVFDASYFDVFTILNTGGTLFIAPQDDLINDLANHIKLFDVQQLMITPTVAQLITPKDAPSLKTLLVCGEHITPHVTEVWASHLDVYNGYGPTEATILMTVARVYPGGNLKSIGYPMKHVTALILSPDGSEQLPAGEIGELCVAGKQVCMGYHKRPDITAQNFQELEDGSVVYRTGDLARILADGEIECFGRRDNQIKLNGYRIELGEIENTLYREASEILKACVALVRTGTNEKKQLAVMYVPRNIDHGGTTSFLDPATSVDPQLLASRLSSLPQYMVPRLFVPISTMPLLASGKIDRRRVASMLEEVDDGQLAAYRALLGSEDSEVTADSSPHEEALRELWAELFNVSADELEPTTSFYQLGGDSITAIQLSATLRKADMIASVDDILANPILCNQARRIKRGKALVSRDVTFTPSIEDLHQLAAAGVAEDMIEDIYPCGPGQAEFLTQGHKKEQFWQLMTVRRLPAGFDVERWIELTKELTRVNQILRSMYVKSDKSQWLQVVLKEPVMDVQYLDSVDETMSTDAIKKQWDRLFQLGRPFVRYLIIVNKDKSMDLVIKLDHAMYDGTLLRIFDEQFCALRDGQALPQIVDFQHFLRHCQQSNRQAMLTFWKDMLQDSKFDYPSQLSNPHATGVTCLKIDVPVQAYASNTATTLGTVFQAAYTMLLSELSFTPDVVYDYLLTGRNVDMDNPQTINGTCANFLPFRVVVDKKMAVAELVRKTQSLFWKVTENGLVSLGDIYDSMGADRDKTGAKTLFLYQPFEPATGPQDPMRWIVMAMSQVTMHVNYALMLEVFKDVKGNRLKLQFDKRVWSMEEAGGILRRYEEILRRVVGGAGVVGECL</sequence>
<dbReference type="InterPro" id="IPR042099">
    <property type="entry name" value="ANL_N_sf"/>
</dbReference>
<dbReference type="PANTHER" id="PTHR45527">
    <property type="entry name" value="NONRIBOSOMAL PEPTIDE SYNTHETASE"/>
    <property type="match status" value="1"/>
</dbReference>
<dbReference type="InterPro" id="IPR023213">
    <property type="entry name" value="CAT-like_dom_sf"/>
</dbReference>
<dbReference type="PANTHER" id="PTHR45527:SF1">
    <property type="entry name" value="FATTY ACID SYNTHASE"/>
    <property type="match status" value="1"/>
</dbReference>
<keyword evidence="2" id="KW-0597">Phosphoprotein</keyword>
<keyword evidence="7" id="KW-1185">Reference proteome</keyword>
<dbReference type="InterPro" id="IPR020845">
    <property type="entry name" value="AMP-binding_CS"/>
</dbReference>
<comment type="caution">
    <text evidence="6">The sequence shown here is derived from an EMBL/GenBank/DDBJ whole genome shotgun (WGS) entry which is preliminary data.</text>
</comment>
<dbReference type="EMBL" id="JAESVG020000007">
    <property type="protein sequence ID" value="KAG8625614.1"/>
    <property type="molecule type" value="Genomic_DNA"/>
</dbReference>
<dbReference type="InterPro" id="IPR036736">
    <property type="entry name" value="ACP-like_sf"/>
</dbReference>
<dbReference type="Pfam" id="PF00550">
    <property type="entry name" value="PP-binding"/>
    <property type="match status" value="2"/>
</dbReference>
<feature type="domain" description="Carrier" evidence="5">
    <location>
        <begin position="968"/>
        <end position="1046"/>
    </location>
</feature>
<feature type="region of interest" description="Disordered" evidence="4">
    <location>
        <begin position="940"/>
        <end position="960"/>
    </location>
</feature>
<dbReference type="PROSITE" id="PS00012">
    <property type="entry name" value="PHOSPHOPANTETHEINE"/>
    <property type="match status" value="1"/>
</dbReference>
<reference evidence="6" key="1">
    <citation type="submission" date="2021-07" db="EMBL/GenBank/DDBJ databases">
        <title>Elsinoe batatas strain:CRI-CJ2 Genome sequencing and assembly.</title>
        <authorList>
            <person name="Huang L."/>
        </authorList>
    </citation>
    <scope>NUCLEOTIDE SEQUENCE</scope>
    <source>
        <strain evidence="6">CRI-CJ2</strain>
    </source>
</reference>
<dbReference type="GO" id="GO:0044550">
    <property type="term" value="P:secondary metabolite biosynthetic process"/>
    <property type="evidence" value="ECO:0007669"/>
    <property type="project" value="TreeGrafter"/>
</dbReference>
<organism evidence="6 7">
    <name type="scientific">Elsinoe batatas</name>
    <dbReference type="NCBI Taxonomy" id="2601811"/>
    <lineage>
        <taxon>Eukaryota</taxon>
        <taxon>Fungi</taxon>
        <taxon>Dikarya</taxon>
        <taxon>Ascomycota</taxon>
        <taxon>Pezizomycotina</taxon>
        <taxon>Dothideomycetes</taxon>
        <taxon>Dothideomycetidae</taxon>
        <taxon>Myriangiales</taxon>
        <taxon>Elsinoaceae</taxon>
        <taxon>Elsinoe</taxon>
    </lineage>
</organism>
<dbReference type="Gene3D" id="1.10.1200.10">
    <property type="entry name" value="ACP-like"/>
    <property type="match status" value="2"/>
</dbReference>
<dbReference type="GO" id="GO:0031177">
    <property type="term" value="F:phosphopantetheine binding"/>
    <property type="evidence" value="ECO:0007669"/>
    <property type="project" value="TreeGrafter"/>
</dbReference>
<dbReference type="SUPFAM" id="SSF47336">
    <property type="entry name" value="ACP-like"/>
    <property type="match status" value="2"/>
</dbReference>
<dbReference type="OrthoDB" id="416786at2759"/>
<protein>
    <recommendedName>
        <fullName evidence="5">Carrier domain-containing protein</fullName>
    </recommendedName>
</protein>
<dbReference type="PROSITE" id="PS00455">
    <property type="entry name" value="AMP_BINDING"/>
    <property type="match status" value="2"/>
</dbReference>
<dbReference type="Gene3D" id="3.30.559.10">
    <property type="entry name" value="Chloramphenicol acetyltransferase-like domain"/>
    <property type="match status" value="2"/>
</dbReference>